<dbReference type="GO" id="GO:0016020">
    <property type="term" value="C:membrane"/>
    <property type="evidence" value="ECO:0007669"/>
    <property type="project" value="InterPro"/>
</dbReference>
<proteinExistence type="predicted"/>
<keyword evidence="1" id="KW-1133">Transmembrane helix</keyword>
<feature type="transmembrane region" description="Helical" evidence="1">
    <location>
        <begin position="41"/>
        <end position="66"/>
    </location>
</feature>
<keyword evidence="1" id="KW-0472">Membrane</keyword>
<dbReference type="InterPro" id="IPR009825">
    <property type="entry name" value="ECF_substrate-spec-like"/>
</dbReference>
<comment type="caution">
    <text evidence="2">The sequence shown here is derived from an EMBL/GenBank/DDBJ whole genome shotgun (WGS) entry which is preliminary data.</text>
</comment>
<evidence type="ECO:0008006" key="3">
    <source>
        <dbReference type="Google" id="ProtNLM"/>
    </source>
</evidence>
<keyword evidence="1" id="KW-0812">Transmembrane</keyword>
<organism evidence="2">
    <name type="scientific">bioreactor metagenome</name>
    <dbReference type="NCBI Taxonomy" id="1076179"/>
    <lineage>
        <taxon>unclassified sequences</taxon>
        <taxon>metagenomes</taxon>
        <taxon>ecological metagenomes</taxon>
    </lineage>
</organism>
<evidence type="ECO:0000313" key="2">
    <source>
        <dbReference type="EMBL" id="MPL99241.1"/>
    </source>
</evidence>
<feature type="transmembrane region" description="Helical" evidence="1">
    <location>
        <begin position="72"/>
        <end position="92"/>
    </location>
</feature>
<feature type="transmembrane region" description="Helical" evidence="1">
    <location>
        <begin position="144"/>
        <end position="161"/>
    </location>
</feature>
<gene>
    <name evidence="2" type="ORF">SDC9_45458</name>
</gene>
<dbReference type="PANTHER" id="PTHR37815:SF3">
    <property type="entry name" value="UPF0397 PROTEIN SPR0429"/>
    <property type="match status" value="1"/>
</dbReference>
<protein>
    <recommendedName>
        <fullName evidence="3">Thiamine transporter HmpT</fullName>
    </recommendedName>
</protein>
<evidence type="ECO:0000256" key="1">
    <source>
        <dbReference type="SAM" id="Phobius"/>
    </source>
</evidence>
<sequence length="173" mass="18084">MQQNRNALKVAVVAVLTAVVVVFTMVVRIPTAKGYLNLCDVAICFIAFTFGPWSAFIAAGLGTALADLISGYAQWAPISFVVHGVEGLLIALIVRRQGDKEASLIRKLFAGLVCIATVSLGYFALSSLFISTVSVAAAEIPGNIAQSGVGFVLGLGVASAVKRAYPPVRSLAW</sequence>
<dbReference type="AlphaFoldDB" id="A0A644W698"/>
<dbReference type="EMBL" id="VSSQ01000655">
    <property type="protein sequence ID" value="MPL99241.1"/>
    <property type="molecule type" value="Genomic_DNA"/>
</dbReference>
<dbReference type="Gene3D" id="1.10.1760.20">
    <property type="match status" value="1"/>
</dbReference>
<reference evidence="2" key="1">
    <citation type="submission" date="2019-08" db="EMBL/GenBank/DDBJ databases">
        <authorList>
            <person name="Kucharzyk K."/>
            <person name="Murdoch R.W."/>
            <person name="Higgins S."/>
            <person name="Loffler F."/>
        </authorList>
    </citation>
    <scope>NUCLEOTIDE SEQUENCE</scope>
</reference>
<feature type="transmembrane region" description="Helical" evidence="1">
    <location>
        <begin position="104"/>
        <end position="124"/>
    </location>
</feature>
<dbReference type="PANTHER" id="PTHR37815">
    <property type="entry name" value="UPF0397 PROTEIN BC_2624-RELATED"/>
    <property type="match status" value="1"/>
</dbReference>
<feature type="transmembrane region" description="Helical" evidence="1">
    <location>
        <begin position="6"/>
        <end position="29"/>
    </location>
</feature>
<accession>A0A644W698</accession>
<dbReference type="Pfam" id="PF07155">
    <property type="entry name" value="ECF-ribofla_trS"/>
    <property type="match status" value="1"/>
</dbReference>
<name>A0A644W698_9ZZZZ</name>